<feature type="region of interest" description="Disordered" evidence="1">
    <location>
        <begin position="129"/>
        <end position="152"/>
    </location>
</feature>
<sequence length="202" mass="23244">MYAKRLRTKLIYNSSDYKSRGEIIILKGAYELDQVSRDLRSWPTLTKVARPQRIKTGMRHKAGMGMRKPEEQYISCFSRREKQRKPGTWVTTPTPAPFKLVRRTSGFLYGLRVPKEGRTSVQFRAHRGHYNFKEPPGSKQRSLDPNLRVPTRPQRPYSILAKRIEPPCSLGRIGVITSLKDLRVPTRPQGPGAPGSRYDLRI</sequence>
<proteinExistence type="predicted"/>
<evidence type="ECO:0000313" key="2">
    <source>
        <dbReference type="EMBL" id="KAF2570465.1"/>
    </source>
</evidence>
<evidence type="ECO:0000256" key="1">
    <source>
        <dbReference type="SAM" id="MobiDB-lite"/>
    </source>
</evidence>
<organism evidence="2">
    <name type="scientific">Brassica cretica</name>
    <name type="common">Mustard</name>
    <dbReference type="NCBI Taxonomy" id="69181"/>
    <lineage>
        <taxon>Eukaryota</taxon>
        <taxon>Viridiplantae</taxon>
        <taxon>Streptophyta</taxon>
        <taxon>Embryophyta</taxon>
        <taxon>Tracheophyta</taxon>
        <taxon>Spermatophyta</taxon>
        <taxon>Magnoliopsida</taxon>
        <taxon>eudicotyledons</taxon>
        <taxon>Gunneridae</taxon>
        <taxon>Pentapetalae</taxon>
        <taxon>rosids</taxon>
        <taxon>malvids</taxon>
        <taxon>Brassicales</taxon>
        <taxon>Brassicaceae</taxon>
        <taxon>Brassiceae</taxon>
        <taxon>Brassica</taxon>
    </lineage>
</organism>
<name>A0A8S9ILW8_BRACR</name>
<dbReference type="AlphaFoldDB" id="A0A8S9ILW8"/>
<dbReference type="EMBL" id="QGKY02001015">
    <property type="protein sequence ID" value="KAF2570465.1"/>
    <property type="molecule type" value="Genomic_DNA"/>
</dbReference>
<comment type="caution">
    <text evidence="2">The sequence shown here is derived from an EMBL/GenBank/DDBJ whole genome shotgun (WGS) entry which is preliminary data.</text>
</comment>
<accession>A0A8S9ILW8</accession>
<protein>
    <submittedName>
        <fullName evidence="2">Uncharacterized protein</fullName>
    </submittedName>
</protein>
<reference evidence="2" key="1">
    <citation type="submission" date="2019-12" db="EMBL/GenBank/DDBJ databases">
        <title>Genome sequencing and annotation of Brassica cretica.</title>
        <authorList>
            <person name="Studholme D.J."/>
            <person name="Sarris P.F."/>
        </authorList>
    </citation>
    <scope>NUCLEOTIDE SEQUENCE</scope>
    <source>
        <strain evidence="2">PFS-102/07</strain>
        <tissue evidence="2">Leaf</tissue>
    </source>
</reference>
<gene>
    <name evidence="2" type="ORF">F2Q70_00003210</name>
</gene>